<dbReference type="Pfam" id="PF17963">
    <property type="entry name" value="Big_9"/>
    <property type="match status" value="13"/>
</dbReference>
<dbReference type="SUPFAM" id="SSF56925">
    <property type="entry name" value="OMPA-like"/>
    <property type="match status" value="1"/>
</dbReference>
<dbReference type="SUPFAM" id="SSF49313">
    <property type="entry name" value="Cadherin-like"/>
    <property type="match status" value="1"/>
</dbReference>
<dbReference type="GO" id="GO:0007156">
    <property type="term" value="P:homophilic cell adhesion via plasma membrane adhesion molecules"/>
    <property type="evidence" value="ECO:0007669"/>
    <property type="project" value="InterPro"/>
</dbReference>
<dbReference type="Gene3D" id="2.60.40.2810">
    <property type="match status" value="4"/>
</dbReference>
<keyword evidence="2" id="KW-0812">Transmembrane</keyword>
<dbReference type="PANTHER" id="PTHR34720:SF9">
    <property type="entry name" value="BLR4714 PROTEIN"/>
    <property type="match status" value="1"/>
</dbReference>
<dbReference type="InterPro" id="IPR002126">
    <property type="entry name" value="Cadherin-like_dom"/>
</dbReference>
<sequence length="2806" mass="299078">MKLDLIYTCFLLLTRWVSRFISSLLSGGHHLSKLISKLVSREGDNVTHLSGLLLLITCFLAVQQAKAVEHELESLSADITETELIIIDPAVHDPYMLYQALNAKFRQHLGQNSKTQIVFLRPELEPLQQILIAIKDKPNLSQLSIISHASNGAIFLAGKWIDKDYINQHKAMMSEIGSSLKKGADLKLYGCNLAAGLSGKRFVNRVAELTQLDVAASTDTTGGAKQGHNWELEYKVGSINSRSLFSEALPTSYSSTLNHFRYGTMAVEPITGESGKVRLKVQIGYTLNHYIMTQLVNSPVGTVNCQMPYLQSFSWGDGQGQGGICVQLLSKDTATNDALVEVVSIGANGYEPGLVHQYQADGNYTLSWSSYARSPAMSQDNAYWRAEASTSVVNGEITNASPVTAVSALVYVRDDHPFTMQISGVDQNGDQIRYRWGKQKEFYSGNSNNEVKKPTGMQLSAEGLITWDLAADLANGDLITYTDNANPSTVTSNRWQAAIVLEDLDINGVVKSKAPLDFVFIISDPDNASPGFNPAPEITATQYIQLHQTTTFTITATDVDENGDPDVPSISVLNPPSTDTAIWSTSTISQDPTTGTSVIEVTFSPSDDMLGKAYAVIFSAKDSNGITSEAAVNLVIVNEAPIAQDDSAFTQQGQMVIVDVLANDSDPDGDPLTITQFNAPNGTVVLNPDNTISYTPDANFSGLEIISYVISDGIGSVASANILVTVNGKPIAQDDLFTINEDTSSVLDVLANDSEPDADTLNITLTSASFGQLSLVNNLVTYTPNGQFYGTDTFSYTISDGLGGSDTASVTVTVVSINDLPVANNDLAEIDEDQSIAISVLANDSDPENDPLSVTAHQSLHGTTSVNLDQSLTYVPALNYFGPDQITYTISDGNGGESTATVAVTVTPINDAPVAIDDVATLAEDTSVLLTPLSNDVDVEGDLLSYVSVVASSGLVTVNADMSVLYTPAENFQGNVQINYLISDPSGLQSAAVISVSVTQVNDAPKANADTASVDEDGTLTYAVLDNDTDVENHALTVSVAQSSHGQANVEANGSITYVPDPDFNGSDSVIYTIDDGHGGQDSALFSVTVNGVNDEPIAVDDSVTLDEDASVTVPVLANDSDVDGDSLTVTVQSSVNGTASVTALGLVLYTPNANFNGADSLTYTIEDGNGGSASAVLSIFVSSVNDQPLAMNDTASLDEDTSIRVHVLANDSDLDNDLLVVTAQSASHGDVTVGLDGSISYMPEQDFNGVDSVTYSIDDGHGGTAQALLTITVNAVNDLPVAVDDYAYVTEDGSVTFSVLSNDTDVDNDVLTLTLNAASNGSTINHNDGSVSYTPDANFNGSDSVQYSVSDGQGGEAQAVIYLNVTAVNDAPVAEVDLISMEEDTSLNFDLLLNDTDVEFSLNPASAELLDLPQHMSVRVVNGVVTLTPDADFNGSDSLTYRVSDGEGKASNIAVVTIEVAAVNDAPRPEPDFVSVDEDITSDIEVLANDIDIDDSGESSLDIHSVVVVQAPLHGQLTNVDGVLSYHPDSNYVGSDSFSYTVADMIGAVSQASLVTLNVQGINDAPVAVSDSFTSDEDLGISFNVTTNDTDIDSQLAPESVSIFSAPTHGVVSISATGELTYTPNADYFGDDSFSYTVKDAEGAVSLPGTVSVSLASINDAPRLDDDMAQLMEDGVNDINVLGNDLDIDGELVLASLMVTVMPEHGTVSILASGLLRYTPDDNYYGADSFSYSINDNDGVTSEANVQITIDSINDRPMAQDDGAVLDEDSLITLDILANDTDLDGALDVSSVIIINAPTSGIVEVNSDGSLLYIPDANFNGSDSFSYQVSDDGGGSSEIAFVSLDVISVNDAPQISGNAPETLIEGESYQFTPSSLDIDNDTLIFSITGLPIWASFDGLTGTLSGIAAYENVASYGPMVISVSDGVIEVELEAFYIQVEVLDSDGDSIPDTIEIELGLDPFDAYDAGQDADGDGLSNLDEWLGGSNLYLDDVAPELIIPDDIWIDATGLFTGVSIGQAQAYDYVDGVRQICCEDLSNTMVSDQPELPPGTHQVTWTAVDAAGNVSELIQNIFVRPLISLPQDQIVSRGNRVLVSVYLNGPSPEYPLSVAYSVAGSAVEGLHHDLTSAVVTFEPGQVVARIEFTALDIEVDALQDELVSIHLDDQLNLGSKKDHYVTITLDNLAPEVQVSSYQSEELRTWVAQVNGVVEVQASYSDPNIQNSLTLDWSLTDSELQEVQLPEGQEVMQKVSSLGVNNIKLQTWLFDPSGLAEGVYTIRAKVTDDGEPNLSHFSELRVRVSEHLPLLTMADTDGDGIADIEEGLVDSDGDGIPDYLDPIVAANVLPERIVNTESYLVECESGVKCRLGQYAMSGVYMGAQVAGSDIHANLQGIMPGDFVDVGGVFNIEALDLSEQNQAVNIVIPQRNPIPENAGYRHFIHDKGWFIFSVNADNQLMSAPGAAGYCPPPGSDEYTDGLNQGDWCLQLVIKDGGINDADEMVNGAVNITGCLIQEELVQPGSETVEVEILTEGGGASSGASMQIFILYLLAIIAFFRNGFLRNGLFRNGLFRNGLLNNRRLKSLRHRCQVHRLSLLVTIIFVSLTTQVKADSAPQVIPEDVSQTGFFISGLFARSQGSDNTGDINQFLVDAGLNAQVFEIDDSTSGWKLGAGYAFTPSWSVALEYIDLGEVSVRIKGVTDDPEAFYATASQFHPDSAKGLGLNLGYRYQFITDVSALLHLGLFHWQADFTSYDIDTQQVATSEDDGNSLYGGIGVEYALTQNIRFSVQWSHFSLDEQSRDLIGVGVQYQF</sequence>
<dbReference type="KEGG" id="svo:SVI_0544"/>
<dbReference type="OrthoDB" id="5242130at2"/>
<organism evidence="4 5">
    <name type="scientific">Shewanella violacea (strain JCM 10179 / CIP 106290 / LMG 19151 / DSS12)</name>
    <dbReference type="NCBI Taxonomy" id="637905"/>
    <lineage>
        <taxon>Bacteria</taxon>
        <taxon>Pseudomonadati</taxon>
        <taxon>Pseudomonadota</taxon>
        <taxon>Gammaproteobacteria</taxon>
        <taxon>Alteromonadales</taxon>
        <taxon>Shewanellaceae</taxon>
        <taxon>Shewanella</taxon>
    </lineage>
</organism>
<keyword evidence="2" id="KW-1133">Transmembrane helix</keyword>
<dbReference type="InterPro" id="IPR013783">
    <property type="entry name" value="Ig-like_fold"/>
</dbReference>
<dbReference type="eggNOG" id="COG2982">
    <property type="taxonomic scope" value="Bacteria"/>
</dbReference>
<dbReference type="SUPFAM" id="SSF141072">
    <property type="entry name" value="CalX-like"/>
    <property type="match status" value="1"/>
</dbReference>
<dbReference type="Pfam" id="PF14252">
    <property type="entry name" value="DUF4347"/>
    <property type="match status" value="1"/>
</dbReference>
<dbReference type="eggNOG" id="COG2911">
    <property type="taxonomic scope" value="Bacteria"/>
</dbReference>
<dbReference type="eggNOG" id="COG4932">
    <property type="taxonomic scope" value="Bacteria"/>
</dbReference>
<dbReference type="InterPro" id="IPR027385">
    <property type="entry name" value="Beta-barrel_OMP"/>
</dbReference>
<evidence type="ECO:0000313" key="5">
    <source>
        <dbReference type="Proteomes" id="UP000002350"/>
    </source>
</evidence>
<evidence type="ECO:0000259" key="3">
    <source>
        <dbReference type="PROSITE" id="PS50268"/>
    </source>
</evidence>
<evidence type="ECO:0000256" key="2">
    <source>
        <dbReference type="SAM" id="Phobius"/>
    </source>
</evidence>
<keyword evidence="5" id="KW-1185">Reference proteome</keyword>
<evidence type="ECO:0000256" key="1">
    <source>
        <dbReference type="ARBA" id="ARBA00022729"/>
    </source>
</evidence>
<keyword evidence="2" id="KW-0472">Membrane</keyword>
<dbReference type="InterPro" id="IPR025592">
    <property type="entry name" value="DUF4347"/>
</dbReference>
<dbReference type="HOGENOM" id="CLU_226830_0_0_6"/>
<proteinExistence type="predicted"/>
<dbReference type="STRING" id="637905.SVI_0544"/>
<dbReference type="Gene3D" id="2.40.160.20">
    <property type="match status" value="1"/>
</dbReference>
<dbReference type="InterPro" id="IPR015919">
    <property type="entry name" value="Cadherin-like_sf"/>
</dbReference>
<feature type="domain" description="Cadherin" evidence="3">
    <location>
        <begin position="1374"/>
        <end position="1474"/>
    </location>
</feature>
<accession>D4ZFR6</accession>
<dbReference type="EMBL" id="AP011177">
    <property type="protein sequence ID" value="BAJ00515.1"/>
    <property type="molecule type" value="Genomic_DNA"/>
</dbReference>
<dbReference type="RefSeq" id="WP_013049828.1">
    <property type="nucleotide sequence ID" value="NC_014012.1"/>
</dbReference>
<dbReference type="eggNOG" id="COG3637">
    <property type="taxonomic scope" value="Bacteria"/>
</dbReference>
<dbReference type="GO" id="GO:0016020">
    <property type="term" value="C:membrane"/>
    <property type="evidence" value="ECO:0007669"/>
    <property type="project" value="InterPro"/>
</dbReference>
<dbReference type="NCBIfam" id="NF012211">
    <property type="entry name" value="tand_rpt_95"/>
    <property type="match status" value="13"/>
</dbReference>
<name>D4ZFR6_SHEVD</name>
<dbReference type="Proteomes" id="UP000002350">
    <property type="component" value="Chromosome"/>
</dbReference>
<reference evidence="5" key="1">
    <citation type="journal article" date="2010" name="Mol. Biosyst.">
        <title>Complete genome sequence and comparative analysis of Shewanella violacea, a psychrophilic and piezophilic bacterium from deep sea floor sediments.</title>
        <authorList>
            <person name="Aono E."/>
            <person name="Baba T."/>
            <person name="Ara T."/>
            <person name="Nishi T."/>
            <person name="Nakamichi T."/>
            <person name="Inamoto E."/>
            <person name="Toyonaga H."/>
            <person name="Hasegawa M."/>
            <person name="Takai Y."/>
            <person name="Okumura Y."/>
            <person name="Baba M."/>
            <person name="Tomita M."/>
            <person name="Kato C."/>
            <person name="Oshima T."/>
            <person name="Nakasone K."/>
            <person name="Mori H."/>
        </authorList>
    </citation>
    <scope>NUCLEOTIDE SEQUENCE [LARGE SCALE GENOMIC DNA]</scope>
    <source>
        <strain evidence="5">JCM 10179 / CIP 106290 / LMG 19151 / DSS12</strain>
    </source>
</reference>
<keyword evidence="1" id="KW-0732">Signal</keyword>
<dbReference type="InterPro" id="IPR011250">
    <property type="entry name" value="OMP/PagP_B-barrel"/>
</dbReference>
<protein>
    <recommendedName>
        <fullName evidence="3">Cadherin domain-containing protein</fullName>
    </recommendedName>
</protein>
<gene>
    <name evidence="4" type="ordered locus">SVI_0544</name>
</gene>
<dbReference type="PROSITE" id="PS50268">
    <property type="entry name" value="CADHERIN_2"/>
    <property type="match status" value="1"/>
</dbReference>
<dbReference type="Gene3D" id="2.60.40.3440">
    <property type="match status" value="8"/>
</dbReference>
<evidence type="ECO:0000313" key="4">
    <source>
        <dbReference type="EMBL" id="BAJ00515.1"/>
    </source>
</evidence>
<dbReference type="InterPro" id="IPR038081">
    <property type="entry name" value="CalX-like_sf"/>
</dbReference>
<dbReference type="GO" id="GO:0005509">
    <property type="term" value="F:calcium ion binding"/>
    <property type="evidence" value="ECO:0007669"/>
    <property type="project" value="InterPro"/>
</dbReference>
<dbReference type="PANTHER" id="PTHR34720">
    <property type="entry name" value="MICROCYSTIN DEPENDENT PROTEIN"/>
    <property type="match status" value="1"/>
</dbReference>
<dbReference type="Gene3D" id="2.60.40.10">
    <property type="entry name" value="Immunoglobulins"/>
    <property type="match status" value="1"/>
</dbReference>
<dbReference type="Pfam" id="PF13505">
    <property type="entry name" value="OMP_b-brl"/>
    <property type="match status" value="1"/>
</dbReference>
<feature type="transmembrane region" description="Helical" evidence="2">
    <location>
        <begin position="2536"/>
        <end position="2556"/>
    </location>
</feature>